<evidence type="ECO:0000313" key="2">
    <source>
        <dbReference type="Proteomes" id="UP001165960"/>
    </source>
</evidence>
<dbReference type="EMBL" id="QTSX02000967">
    <property type="protein sequence ID" value="KAJ9083593.1"/>
    <property type="molecule type" value="Genomic_DNA"/>
</dbReference>
<evidence type="ECO:0000313" key="1">
    <source>
        <dbReference type="EMBL" id="KAJ9083593.1"/>
    </source>
</evidence>
<accession>A0ACC2U9V1</accession>
<organism evidence="1 2">
    <name type="scientific">Entomophthora muscae</name>
    <dbReference type="NCBI Taxonomy" id="34485"/>
    <lineage>
        <taxon>Eukaryota</taxon>
        <taxon>Fungi</taxon>
        <taxon>Fungi incertae sedis</taxon>
        <taxon>Zoopagomycota</taxon>
        <taxon>Entomophthoromycotina</taxon>
        <taxon>Entomophthoromycetes</taxon>
        <taxon>Entomophthorales</taxon>
        <taxon>Entomophthoraceae</taxon>
        <taxon>Entomophthora</taxon>
    </lineage>
</organism>
<proteinExistence type="predicted"/>
<gene>
    <name evidence="1" type="ORF">DSO57_1033125</name>
</gene>
<dbReference type="Proteomes" id="UP001165960">
    <property type="component" value="Unassembled WGS sequence"/>
</dbReference>
<sequence length="303" mass="33423">MTPPLTLRPNHTQESVVANEFTSTQIFGVMDITLTGLIDSMVPASRPWALTGKLLSYIGLWAVHLQVPKNPTGWILDRQEPLHEQDCATTIEGSKNGPKSTNFVDNLIGSDSMIAPFIAYSPPQLAPPKTPSLILCAHFNPNNIPVDIRLLSAALRPSEISAQHAHMVVIQNDYIKELATDPSFHKSLDLPIQANTNCCFYTTFKAFLQAINSSNPSLYLPLATAAYHFMQYPPKKYYCALAYQLHVPLQLSYFYMKDTLMDCFTIGAAFSACGGWVGLVPYVSHPGSRTPAFGQQLLLDAHP</sequence>
<name>A0ACC2U9V1_9FUNG</name>
<reference evidence="1" key="1">
    <citation type="submission" date="2022-04" db="EMBL/GenBank/DDBJ databases">
        <title>Genome of the entomopathogenic fungus Entomophthora muscae.</title>
        <authorList>
            <person name="Elya C."/>
            <person name="Lovett B.R."/>
            <person name="Lee E."/>
            <person name="Macias A.M."/>
            <person name="Hajek A.E."/>
            <person name="De Bivort B.L."/>
            <person name="Kasson M.T."/>
            <person name="De Fine Licht H.H."/>
            <person name="Stajich J.E."/>
        </authorList>
    </citation>
    <scope>NUCLEOTIDE SEQUENCE</scope>
    <source>
        <strain evidence="1">Berkeley</strain>
    </source>
</reference>
<protein>
    <submittedName>
        <fullName evidence="1">Uncharacterized protein</fullName>
    </submittedName>
</protein>
<comment type="caution">
    <text evidence="1">The sequence shown here is derived from an EMBL/GenBank/DDBJ whole genome shotgun (WGS) entry which is preliminary data.</text>
</comment>
<keyword evidence="2" id="KW-1185">Reference proteome</keyword>